<comment type="caution">
    <text evidence="2">The sequence shown here is derived from an EMBL/GenBank/DDBJ whole genome shotgun (WGS) entry which is preliminary data.</text>
</comment>
<evidence type="ECO:0000256" key="1">
    <source>
        <dbReference type="SAM" id="MobiDB-lite"/>
    </source>
</evidence>
<keyword evidence="3" id="KW-1185">Reference proteome</keyword>
<gene>
    <name evidence="2" type="ORF">EYF80_028700</name>
</gene>
<dbReference type="EMBL" id="SRLO01000322">
    <property type="protein sequence ID" value="TNN61047.1"/>
    <property type="molecule type" value="Genomic_DNA"/>
</dbReference>
<sequence length="68" mass="7607">MMKSPLTTEGEEEGKEGQTGTYRVTDELLQQLFSHQDIKVSSQVFVSQGSLCSEVRGDEEEEVWRLGG</sequence>
<reference evidence="2 3" key="1">
    <citation type="submission" date="2019-03" db="EMBL/GenBank/DDBJ databases">
        <title>First draft genome of Liparis tanakae, snailfish: a comprehensive survey of snailfish specific genes.</title>
        <authorList>
            <person name="Kim W."/>
            <person name="Song I."/>
            <person name="Jeong J.-H."/>
            <person name="Kim D."/>
            <person name="Kim S."/>
            <person name="Ryu S."/>
            <person name="Song J.Y."/>
            <person name="Lee S.K."/>
        </authorList>
    </citation>
    <scope>NUCLEOTIDE SEQUENCE [LARGE SCALE GENOMIC DNA]</scope>
    <source>
        <tissue evidence="2">Muscle</tissue>
    </source>
</reference>
<name>A0A4Z2H5B1_9TELE</name>
<organism evidence="2 3">
    <name type="scientific">Liparis tanakae</name>
    <name type="common">Tanaka's snailfish</name>
    <dbReference type="NCBI Taxonomy" id="230148"/>
    <lineage>
        <taxon>Eukaryota</taxon>
        <taxon>Metazoa</taxon>
        <taxon>Chordata</taxon>
        <taxon>Craniata</taxon>
        <taxon>Vertebrata</taxon>
        <taxon>Euteleostomi</taxon>
        <taxon>Actinopterygii</taxon>
        <taxon>Neopterygii</taxon>
        <taxon>Teleostei</taxon>
        <taxon>Neoteleostei</taxon>
        <taxon>Acanthomorphata</taxon>
        <taxon>Eupercaria</taxon>
        <taxon>Perciformes</taxon>
        <taxon>Cottioidei</taxon>
        <taxon>Cottales</taxon>
        <taxon>Liparidae</taxon>
        <taxon>Liparis</taxon>
    </lineage>
</organism>
<evidence type="ECO:0000313" key="2">
    <source>
        <dbReference type="EMBL" id="TNN61047.1"/>
    </source>
</evidence>
<dbReference type="Proteomes" id="UP000314294">
    <property type="component" value="Unassembled WGS sequence"/>
</dbReference>
<feature type="region of interest" description="Disordered" evidence="1">
    <location>
        <begin position="1"/>
        <end position="21"/>
    </location>
</feature>
<evidence type="ECO:0000313" key="3">
    <source>
        <dbReference type="Proteomes" id="UP000314294"/>
    </source>
</evidence>
<protein>
    <submittedName>
        <fullName evidence="2">Uncharacterized protein</fullName>
    </submittedName>
</protein>
<dbReference type="AlphaFoldDB" id="A0A4Z2H5B1"/>
<accession>A0A4Z2H5B1</accession>
<proteinExistence type="predicted"/>